<evidence type="ECO:0000313" key="6">
    <source>
        <dbReference type="Proteomes" id="UP000838748"/>
    </source>
</evidence>
<accession>A0ABN8E6N7</accession>
<organism evidence="5 6">
    <name type="scientific">Vibrio marisflavi CECT 7928</name>
    <dbReference type="NCBI Taxonomy" id="634439"/>
    <lineage>
        <taxon>Bacteria</taxon>
        <taxon>Pseudomonadati</taxon>
        <taxon>Pseudomonadota</taxon>
        <taxon>Gammaproteobacteria</taxon>
        <taxon>Vibrionales</taxon>
        <taxon>Vibrionaceae</taxon>
        <taxon>Vibrio</taxon>
    </lineage>
</organism>
<evidence type="ECO:0000313" key="5">
    <source>
        <dbReference type="EMBL" id="CAH0539575.1"/>
    </source>
</evidence>
<keyword evidence="6" id="KW-1185">Reference proteome</keyword>
<comment type="similarity">
    <text evidence="1">Belongs to the bacterial solute-binding protein 3 family.</text>
</comment>
<dbReference type="Gene3D" id="3.40.190.10">
    <property type="entry name" value="Periplasmic binding protein-like II"/>
    <property type="match status" value="2"/>
</dbReference>
<dbReference type="SMART" id="SM00062">
    <property type="entry name" value="PBPb"/>
    <property type="match status" value="1"/>
</dbReference>
<proteinExistence type="inferred from homology"/>
<feature type="domain" description="Solute-binding protein family 3/N-terminal" evidence="4">
    <location>
        <begin position="22"/>
        <end position="241"/>
    </location>
</feature>
<dbReference type="EMBL" id="CAKLDM010000002">
    <property type="protein sequence ID" value="CAH0539575.1"/>
    <property type="molecule type" value="Genomic_DNA"/>
</dbReference>
<evidence type="ECO:0000256" key="3">
    <source>
        <dbReference type="SAM" id="SignalP"/>
    </source>
</evidence>
<reference evidence="5" key="1">
    <citation type="submission" date="2021-11" db="EMBL/GenBank/DDBJ databases">
        <authorList>
            <person name="Rodrigo-Torres L."/>
            <person name="Arahal R. D."/>
            <person name="Lucena T."/>
        </authorList>
    </citation>
    <scope>NUCLEOTIDE SEQUENCE</scope>
    <source>
        <strain evidence="5">CECT 7928</strain>
    </source>
</reference>
<feature type="chain" id="PRO_5045122647" description="Solute-binding protein family 3/N-terminal domain-containing protein" evidence="3">
    <location>
        <begin position="20"/>
        <end position="252"/>
    </location>
</feature>
<evidence type="ECO:0000256" key="2">
    <source>
        <dbReference type="ARBA" id="ARBA00022729"/>
    </source>
</evidence>
<dbReference type="Proteomes" id="UP000838748">
    <property type="component" value="Unassembled WGS sequence"/>
</dbReference>
<evidence type="ECO:0000259" key="4">
    <source>
        <dbReference type="SMART" id="SM00062"/>
    </source>
</evidence>
<dbReference type="PANTHER" id="PTHR35936">
    <property type="entry name" value="MEMBRANE-BOUND LYTIC MUREIN TRANSGLYCOSYLASE F"/>
    <property type="match status" value="1"/>
</dbReference>
<dbReference type="SUPFAM" id="SSF53850">
    <property type="entry name" value="Periplasmic binding protein-like II"/>
    <property type="match status" value="1"/>
</dbReference>
<dbReference type="InterPro" id="IPR001638">
    <property type="entry name" value="Solute-binding_3/MltF_N"/>
</dbReference>
<sequence>MFIKFSAFLLLITVNLAYASEPINISILSSYPFGYVDNNGQNVGTYWEYIQSIEKKSGLPIESTIIPKPRVLLYLKGGESDAAILFKSKSLADSVVFIEKVRTIPIVVATRNKIIEQYEDLYQLDSIAMFRAGSISPRFDSDDKIKKVSVKDYPSMVAMLSKGRIDAIIGNGIVIQALIEKACLQEKLTISPLVVGEKEQWLVFSKKSKQLDKIPQFKQAIEELQSEGTLDKIFQSHLVQSNHSCKPKLFPR</sequence>
<name>A0ABN8E6N7_9VIBR</name>
<evidence type="ECO:0000256" key="1">
    <source>
        <dbReference type="ARBA" id="ARBA00010333"/>
    </source>
</evidence>
<gene>
    <name evidence="5" type="ORF">VMF7928_02251</name>
</gene>
<dbReference type="PROSITE" id="PS50152">
    <property type="entry name" value="25A_SYNTH_3"/>
    <property type="match status" value="1"/>
</dbReference>
<dbReference type="Pfam" id="PF00497">
    <property type="entry name" value="SBP_bac_3"/>
    <property type="match status" value="1"/>
</dbReference>
<comment type="caution">
    <text evidence="5">The sequence shown here is derived from an EMBL/GenBank/DDBJ whole genome shotgun (WGS) entry which is preliminary data.</text>
</comment>
<protein>
    <recommendedName>
        <fullName evidence="4">Solute-binding protein family 3/N-terminal domain-containing protein</fullName>
    </recommendedName>
</protein>
<feature type="signal peptide" evidence="3">
    <location>
        <begin position="1"/>
        <end position="19"/>
    </location>
</feature>
<dbReference type="RefSeq" id="WP_237361554.1">
    <property type="nucleotide sequence ID" value="NZ_CAKLDM010000002.1"/>
</dbReference>
<keyword evidence="2 3" id="KW-0732">Signal</keyword>